<evidence type="ECO:0000313" key="3">
    <source>
        <dbReference type="EMBL" id="PSC05532.1"/>
    </source>
</evidence>
<comment type="caution">
    <text evidence="3">The sequence shown here is derived from an EMBL/GenBank/DDBJ whole genome shotgun (WGS) entry which is preliminary data.</text>
</comment>
<accession>A0A2T1HV39</accession>
<dbReference type="Pfam" id="PF00211">
    <property type="entry name" value="Guanylate_cyc"/>
    <property type="match status" value="1"/>
</dbReference>
<sequence length="319" mass="34365">MSEPPTPPPAPATRRRRLRAVLAADVVNFTGLVSINETIALDSLLVAHKIAREELAEHGGWLFGLPGDGIFALFESAVDAVRCGLDIQDRLDATGSRQLRFRIGVHLGEVLFQDEAPFGETLVIAARLEALAEPGKILVSEAVREAVAPRIVANFSEAGFFNLKNSPRRIETFLVTSVEARGGALDATASGLDRTVLARPQPEVDELRVEPRPAMRLPQAAPLVVRPVEPAPDADAQPTTETPSPVPSAQAPYTLAFLDEVTLLLTTHLGPVARVLVRKHAAAETDVAALIERLARQIPTATERLEFSEHAAAAVRRKL</sequence>
<reference evidence="4" key="1">
    <citation type="submission" date="2018-03" db="EMBL/GenBank/DDBJ databases">
        <authorList>
            <person name="Sun L."/>
            <person name="Liu H."/>
            <person name="Chen W."/>
            <person name="Huang K."/>
            <person name="Liu W."/>
            <person name="Gao X."/>
        </authorList>
    </citation>
    <scope>NUCLEOTIDE SEQUENCE [LARGE SCALE GENOMIC DNA]</scope>
    <source>
        <strain evidence="4">SH9</strain>
    </source>
</reference>
<dbReference type="InterPro" id="IPR050697">
    <property type="entry name" value="Adenylyl/Guanylyl_Cyclase_3/4"/>
</dbReference>
<dbReference type="CDD" id="cd07302">
    <property type="entry name" value="CHD"/>
    <property type="match status" value="1"/>
</dbReference>
<name>A0A2T1HV39_9HYPH</name>
<dbReference type="InterPro" id="IPR001054">
    <property type="entry name" value="A/G_cyclase"/>
</dbReference>
<dbReference type="GO" id="GO:0006171">
    <property type="term" value="P:cAMP biosynthetic process"/>
    <property type="evidence" value="ECO:0007669"/>
    <property type="project" value="TreeGrafter"/>
</dbReference>
<dbReference type="PANTHER" id="PTHR43081">
    <property type="entry name" value="ADENYLATE CYCLASE, TERMINAL-DIFFERENTIATION SPECIFIC-RELATED"/>
    <property type="match status" value="1"/>
</dbReference>
<proteinExistence type="predicted"/>
<organism evidence="3 4">
    <name type="scientific">Alsobacter soli</name>
    <dbReference type="NCBI Taxonomy" id="2109933"/>
    <lineage>
        <taxon>Bacteria</taxon>
        <taxon>Pseudomonadati</taxon>
        <taxon>Pseudomonadota</taxon>
        <taxon>Alphaproteobacteria</taxon>
        <taxon>Hyphomicrobiales</taxon>
        <taxon>Alsobacteraceae</taxon>
        <taxon>Alsobacter</taxon>
    </lineage>
</organism>
<dbReference type="InterPro" id="IPR058395">
    <property type="entry name" value="DUF8082"/>
</dbReference>
<dbReference type="Gene3D" id="3.30.70.1230">
    <property type="entry name" value="Nucleotide cyclase"/>
    <property type="match status" value="1"/>
</dbReference>
<feature type="domain" description="Guanylate cyclase" evidence="2">
    <location>
        <begin position="20"/>
        <end position="129"/>
    </location>
</feature>
<dbReference type="OrthoDB" id="9807521at2"/>
<dbReference type="Pfam" id="PF26309">
    <property type="entry name" value="DUF8082"/>
    <property type="match status" value="1"/>
</dbReference>
<dbReference type="SMART" id="SM00044">
    <property type="entry name" value="CYCc"/>
    <property type="match status" value="1"/>
</dbReference>
<evidence type="ECO:0000313" key="4">
    <source>
        <dbReference type="Proteomes" id="UP000239772"/>
    </source>
</evidence>
<keyword evidence="4" id="KW-1185">Reference proteome</keyword>
<dbReference type="InterPro" id="IPR029787">
    <property type="entry name" value="Nucleotide_cyclase"/>
</dbReference>
<feature type="region of interest" description="Disordered" evidence="1">
    <location>
        <begin position="229"/>
        <end position="248"/>
    </location>
</feature>
<dbReference type="EMBL" id="PVZS01000007">
    <property type="protein sequence ID" value="PSC05532.1"/>
    <property type="molecule type" value="Genomic_DNA"/>
</dbReference>
<evidence type="ECO:0000259" key="2">
    <source>
        <dbReference type="PROSITE" id="PS50125"/>
    </source>
</evidence>
<protein>
    <recommendedName>
        <fullName evidence="2">Guanylate cyclase domain-containing protein</fullName>
    </recommendedName>
</protein>
<dbReference type="GO" id="GO:0004016">
    <property type="term" value="F:adenylate cyclase activity"/>
    <property type="evidence" value="ECO:0007669"/>
    <property type="project" value="UniProtKB-ARBA"/>
</dbReference>
<dbReference type="PANTHER" id="PTHR43081:SF19">
    <property type="entry name" value="PH-SENSITIVE ADENYLATE CYCLASE RV1264"/>
    <property type="match status" value="1"/>
</dbReference>
<gene>
    <name evidence="3" type="ORF">SLNSH_08050</name>
</gene>
<dbReference type="AlphaFoldDB" id="A0A2T1HV39"/>
<dbReference type="GO" id="GO:0035556">
    <property type="term" value="P:intracellular signal transduction"/>
    <property type="evidence" value="ECO:0007669"/>
    <property type="project" value="InterPro"/>
</dbReference>
<dbReference type="RefSeq" id="WP_106336169.1">
    <property type="nucleotide sequence ID" value="NZ_PVZS01000007.1"/>
</dbReference>
<dbReference type="Proteomes" id="UP000239772">
    <property type="component" value="Unassembled WGS sequence"/>
</dbReference>
<dbReference type="SUPFAM" id="SSF55073">
    <property type="entry name" value="Nucleotide cyclase"/>
    <property type="match status" value="1"/>
</dbReference>
<evidence type="ECO:0000256" key="1">
    <source>
        <dbReference type="SAM" id="MobiDB-lite"/>
    </source>
</evidence>
<dbReference type="PROSITE" id="PS50125">
    <property type="entry name" value="GUANYLATE_CYCLASE_2"/>
    <property type="match status" value="1"/>
</dbReference>